<accession>A0A2K1IJ96</accession>
<dbReference type="Proteomes" id="UP000006727">
    <property type="component" value="Chromosome 23"/>
</dbReference>
<name>A0A2K1IJ96_PHYPA</name>
<dbReference type="Pfam" id="PF24928">
    <property type="entry name" value="DUF7748"/>
    <property type="match status" value="1"/>
</dbReference>
<dbReference type="RefSeq" id="XP_024363039.1">
    <property type="nucleotide sequence ID" value="XM_024507271.2"/>
</dbReference>
<dbReference type="PaxDb" id="3218-PP1S294_71V6.1"/>
<dbReference type="EMBL" id="ABEU02000023">
    <property type="protein sequence ID" value="PNR29351.1"/>
    <property type="molecule type" value="Genomic_DNA"/>
</dbReference>
<dbReference type="Gramene" id="Pp3c23_13890V3.2">
    <property type="protein sequence ID" value="Pp3c23_13890V3.2"/>
    <property type="gene ID" value="Pp3c23_13890"/>
</dbReference>
<reference evidence="3 5" key="2">
    <citation type="journal article" date="2018" name="Plant J.">
        <title>The Physcomitrella patens chromosome-scale assembly reveals moss genome structure and evolution.</title>
        <authorList>
            <person name="Lang D."/>
            <person name="Ullrich K.K."/>
            <person name="Murat F."/>
            <person name="Fuchs J."/>
            <person name="Jenkins J."/>
            <person name="Haas F.B."/>
            <person name="Piednoel M."/>
            <person name="Gundlach H."/>
            <person name="Van Bel M."/>
            <person name="Meyberg R."/>
            <person name="Vives C."/>
            <person name="Morata J."/>
            <person name="Symeonidi A."/>
            <person name="Hiss M."/>
            <person name="Muchero W."/>
            <person name="Kamisugi Y."/>
            <person name="Saleh O."/>
            <person name="Blanc G."/>
            <person name="Decker E.L."/>
            <person name="van Gessel N."/>
            <person name="Grimwood J."/>
            <person name="Hayes R.D."/>
            <person name="Graham S.W."/>
            <person name="Gunter L.E."/>
            <person name="McDaniel S.F."/>
            <person name="Hoernstein S.N.W."/>
            <person name="Larsson A."/>
            <person name="Li F.W."/>
            <person name="Perroud P.F."/>
            <person name="Phillips J."/>
            <person name="Ranjan P."/>
            <person name="Rokshar D.S."/>
            <person name="Rothfels C.J."/>
            <person name="Schneider L."/>
            <person name="Shu S."/>
            <person name="Stevenson D.W."/>
            <person name="Thummler F."/>
            <person name="Tillich M."/>
            <person name="Villarreal Aguilar J.C."/>
            <person name="Widiez T."/>
            <person name="Wong G.K."/>
            <person name="Wymore A."/>
            <person name="Zhang Y."/>
            <person name="Zimmer A.D."/>
            <person name="Quatrano R.S."/>
            <person name="Mayer K.F.X."/>
            <person name="Goodstein D."/>
            <person name="Casacuberta J.M."/>
            <person name="Vandepoele K."/>
            <person name="Reski R."/>
            <person name="Cuming A.C."/>
            <person name="Tuskan G.A."/>
            <person name="Maumus F."/>
            <person name="Salse J."/>
            <person name="Schmutz J."/>
            <person name="Rensing S.A."/>
        </authorList>
    </citation>
    <scope>NUCLEOTIDE SEQUENCE [LARGE SCALE GENOMIC DNA]</scope>
    <source>
        <strain evidence="4 5">cv. Gransden 2004</strain>
    </source>
</reference>
<evidence type="ECO:0000313" key="4">
    <source>
        <dbReference type="EnsemblPlants" id="Pp3c23_13890V3.1"/>
    </source>
</evidence>
<protein>
    <recommendedName>
        <fullName evidence="2">DUF7748 domain-containing protein</fullName>
    </recommendedName>
</protein>
<dbReference type="Gramene" id="Pp3c23_13890V3.1">
    <property type="protein sequence ID" value="Pp3c23_13890V3.1"/>
    <property type="gene ID" value="Pp3c23_13890"/>
</dbReference>
<evidence type="ECO:0000313" key="3">
    <source>
        <dbReference type="EMBL" id="PNR29351.1"/>
    </source>
</evidence>
<sequence>MELKMDVFNGTEFELELKEERPHVEQPKARIKPNEKYCMRRDTSDTYSEYLVLHNPTGTIKVTPDDMAEYMSVTVKCRIPEKDSTAQPQLYWEGVRRDAKHTTSSSNIFARVLKFISRQNRHPDPRTEGTAVGNGEPISVTTDPVPSGGTGVK</sequence>
<keyword evidence="5" id="KW-1185">Reference proteome</keyword>
<feature type="domain" description="DUF7748" evidence="2">
    <location>
        <begin position="4"/>
        <end position="78"/>
    </location>
</feature>
<evidence type="ECO:0000313" key="5">
    <source>
        <dbReference type="Proteomes" id="UP000006727"/>
    </source>
</evidence>
<evidence type="ECO:0000259" key="2">
    <source>
        <dbReference type="Pfam" id="PF24928"/>
    </source>
</evidence>
<organism evidence="3">
    <name type="scientific">Physcomitrium patens</name>
    <name type="common">Spreading-leaved earth moss</name>
    <name type="synonym">Physcomitrella patens</name>
    <dbReference type="NCBI Taxonomy" id="3218"/>
    <lineage>
        <taxon>Eukaryota</taxon>
        <taxon>Viridiplantae</taxon>
        <taxon>Streptophyta</taxon>
        <taxon>Embryophyta</taxon>
        <taxon>Bryophyta</taxon>
        <taxon>Bryophytina</taxon>
        <taxon>Bryopsida</taxon>
        <taxon>Funariidae</taxon>
        <taxon>Funariales</taxon>
        <taxon>Funariaceae</taxon>
        <taxon>Physcomitrium</taxon>
    </lineage>
</organism>
<dbReference type="EnsemblPlants" id="Pp3c23_13890V3.1">
    <property type="protein sequence ID" value="Pp3c23_13890V3.1"/>
    <property type="gene ID" value="Pp3c23_13890"/>
</dbReference>
<feature type="region of interest" description="Disordered" evidence="1">
    <location>
        <begin position="119"/>
        <end position="153"/>
    </location>
</feature>
<proteinExistence type="predicted"/>
<reference evidence="4" key="3">
    <citation type="submission" date="2020-12" db="UniProtKB">
        <authorList>
            <consortium name="EnsemblPlants"/>
        </authorList>
    </citation>
    <scope>IDENTIFICATION</scope>
</reference>
<dbReference type="EnsemblPlants" id="Pp3c23_13890V3.2">
    <property type="protein sequence ID" value="Pp3c23_13890V3.2"/>
    <property type="gene ID" value="Pp3c23_13890"/>
</dbReference>
<reference evidence="3 5" key="1">
    <citation type="journal article" date="2008" name="Science">
        <title>The Physcomitrella genome reveals evolutionary insights into the conquest of land by plants.</title>
        <authorList>
            <person name="Rensing S."/>
            <person name="Lang D."/>
            <person name="Zimmer A."/>
            <person name="Terry A."/>
            <person name="Salamov A."/>
            <person name="Shapiro H."/>
            <person name="Nishiyama T."/>
            <person name="Perroud P.-F."/>
            <person name="Lindquist E."/>
            <person name="Kamisugi Y."/>
            <person name="Tanahashi T."/>
            <person name="Sakakibara K."/>
            <person name="Fujita T."/>
            <person name="Oishi K."/>
            <person name="Shin-I T."/>
            <person name="Kuroki Y."/>
            <person name="Toyoda A."/>
            <person name="Suzuki Y."/>
            <person name="Hashimoto A."/>
            <person name="Yamaguchi K."/>
            <person name="Sugano A."/>
            <person name="Kohara Y."/>
            <person name="Fujiyama A."/>
            <person name="Anterola A."/>
            <person name="Aoki S."/>
            <person name="Ashton N."/>
            <person name="Barbazuk W.B."/>
            <person name="Barker E."/>
            <person name="Bennetzen J."/>
            <person name="Bezanilla M."/>
            <person name="Blankenship R."/>
            <person name="Cho S.H."/>
            <person name="Dutcher S."/>
            <person name="Estelle M."/>
            <person name="Fawcett J.A."/>
            <person name="Gundlach H."/>
            <person name="Hanada K."/>
            <person name="Heyl A."/>
            <person name="Hicks K.A."/>
            <person name="Hugh J."/>
            <person name="Lohr M."/>
            <person name="Mayer K."/>
            <person name="Melkozernov A."/>
            <person name="Murata T."/>
            <person name="Nelson D."/>
            <person name="Pils B."/>
            <person name="Prigge M."/>
            <person name="Reiss B."/>
            <person name="Renner T."/>
            <person name="Rombauts S."/>
            <person name="Rushton P."/>
            <person name="Sanderfoot A."/>
            <person name="Schween G."/>
            <person name="Shiu S.-H."/>
            <person name="Stueber K."/>
            <person name="Theodoulou F.L."/>
            <person name="Tu H."/>
            <person name="Van de Peer Y."/>
            <person name="Verrier P.J."/>
            <person name="Waters E."/>
            <person name="Wood A."/>
            <person name="Yang L."/>
            <person name="Cove D."/>
            <person name="Cuming A."/>
            <person name="Hasebe M."/>
            <person name="Lucas S."/>
            <person name="Mishler D.B."/>
            <person name="Reski R."/>
            <person name="Grigoriev I."/>
            <person name="Quatrano R.S."/>
            <person name="Boore J.L."/>
        </authorList>
    </citation>
    <scope>NUCLEOTIDE SEQUENCE [LARGE SCALE GENOMIC DNA]</scope>
    <source>
        <strain evidence="4 5">cv. Gransden 2004</strain>
    </source>
</reference>
<dbReference type="AlphaFoldDB" id="A0A2K1IJ96"/>
<evidence type="ECO:0000256" key="1">
    <source>
        <dbReference type="SAM" id="MobiDB-lite"/>
    </source>
</evidence>
<gene>
    <name evidence="4" type="primary">LOC112276179</name>
    <name evidence="3" type="ORF">PHYPA_028044</name>
</gene>
<dbReference type="GeneID" id="112276179"/>
<dbReference type="InterPro" id="IPR056650">
    <property type="entry name" value="DUF7748"/>
</dbReference>